<accession>A0A014N9P8</accession>
<comment type="caution">
    <text evidence="1">The sequence shown here is derived from an EMBL/GenBank/DDBJ whole genome shotgun (WGS) entry which is preliminary data.</text>
</comment>
<name>A0A014N9P8_9GAMM</name>
<dbReference type="RefSeq" id="WP_034935793.1">
    <property type="nucleotide sequence ID" value="NZ_JFHN01000036.1"/>
</dbReference>
<dbReference type="Proteomes" id="UP000019918">
    <property type="component" value="Unassembled WGS sequence"/>
</dbReference>
<protein>
    <submittedName>
        <fullName evidence="1">Membrane protein</fullName>
    </submittedName>
</protein>
<keyword evidence="2" id="KW-1185">Reference proteome</keyword>
<dbReference type="EMBL" id="JFHN01000036">
    <property type="protein sequence ID" value="EXU76123.1"/>
    <property type="molecule type" value="Genomic_DNA"/>
</dbReference>
<dbReference type="AlphaFoldDB" id="A0A014N9P8"/>
<reference evidence="1 2" key="1">
    <citation type="submission" date="2014-02" db="EMBL/GenBank/DDBJ databases">
        <title>Draft genome of Erwinia mallotivora strain BT-MARDI, a papaya dieback pathogen.</title>
        <authorList>
            <person name="Redzuan R."/>
            <person name="Abu Bakar N."/>
            <person name="Badrun R."/>
            <person name="Mohd Raih M.F."/>
            <person name="Rozano L."/>
            <person name="Mat Amin N."/>
        </authorList>
    </citation>
    <scope>NUCLEOTIDE SEQUENCE [LARGE SCALE GENOMIC DNA]</scope>
    <source>
        <strain evidence="1 2">BT-MARDI</strain>
    </source>
</reference>
<dbReference type="STRING" id="69222.BG55_07115"/>
<organism evidence="1 2">
    <name type="scientific">Erwinia mallotivora</name>
    <dbReference type="NCBI Taxonomy" id="69222"/>
    <lineage>
        <taxon>Bacteria</taxon>
        <taxon>Pseudomonadati</taxon>
        <taxon>Pseudomonadota</taxon>
        <taxon>Gammaproteobacteria</taxon>
        <taxon>Enterobacterales</taxon>
        <taxon>Erwiniaceae</taxon>
        <taxon>Erwinia</taxon>
    </lineage>
</organism>
<evidence type="ECO:0000313" key="1">
    <source>
        <dbReference type="EMBL" id="EXU76123.1"/>
    </source>
</evidence>
<dbReference type="OrthoDB" id="6519293at2"/>
<gene>
    <name evidence="1" type="ORF">BG55_07115</name>
</gene>
<evidence type="ECO:0000313" key="2">
    <source>
        <dbReference type="Proteomes" id="UP000019918"/>
    </source>
</evidence>
<proteinExistence type="predicted"/>
<sequence length="130" mass="15173">MKRILFGCLFVVLIAIGTFFWLNNRSVTVIDGHYVRGSAQVIVNRLPLLDSSKVKWWENNQKAIREKFHIPQNGQDPLLIVIYAFGEGYKEEGKEDRMCFDDMAPPRNCIDKNILMMIWRTRDGGVEYDF</sequence>
<dbReference type="InterPro" id="IPR010351">
    <property type="entry name" value="DUF943"/>
</dbReference>
<dbReference type="Pfam" id="PF06092">
    <property type="entry name" value="DUF943"/>
    <property type="match status" value="1"/>
</dbReference>